<dbReference type="GO" id="GO:0016538">
    <property type="term" value="F:cyclin-dependent protein serine/threonine kinase regulator activity"/>
    <property type="evidence" value="ECO:0007669"/>
    <property type="project" value="TreeGrafter"/>
</dbReference>
<dbReference type="InterPro" id="IPR013922">
    <property type="entry name" value="Cyclin_PHO80-like"/>
</dbReference>
<dbReference type="InterPro" id="IPR036915">
    <property type="entry name" value="Cyclin-like_sf"/>
</dbReference>
<dbReference type="EMBL" id="CH476738">
    <property type="protein sequence ID" value="EIE84911.1"/>
    <property type="molecule type" value="Genomic_DNA"/>
</dbReference>
<dbReference type="InParanoid" id="I1C8Y1"/>
<dbReference type="PANTHER" id="PTHR15615:SF27">
    <property type="entry name" value="PHO85 CYCLIN CLG1"/>
    <property type="match status" value="1"/>
</dbReference>
<evidence type="ECO:0000313" key="1">
    <source>
        <dbReference type="EMBL" id="EIE84911.1"/>
    </source>
</evidence>
<reference evidence="1 2" key="1">
    <citation type="journal article" date="2009" name="PLoS Genet.">
        <title>Genomic analysis of the basal lineage fungus Rhizopus oryzae reveals a whole-genome duplication.</title>
        <authorList>
            <person name="Ma L.-J."/>
            <person name="Ibrahim A.S."/>
            <person name="Skory C."/>
            <person name="Grabherr M.G."/>
            <person name="Burger G."/>
            <person name="Butler M."/>
            <person name="Elias M."/>
            <person name="Idnurm A."/>
            <person name="Lang B.F."/>
            <person name="Sone T."/>
            <person name="Abe A."/>
            <person name="Calvo S.E."/>
            <person name="Corrochano L.M."/>
            <person name="Engels R."/>
            <person name="Fu J."/>
            <person name="Hansberg W."/>
            <person name="Kim J.-M."/>
            <person name="Kodira C.D."/>
            <person name="Koehrsen M.J."/>
            <person name="Liu B."/>
            <person name="Miranda-Saavedra D."/>
            <person name="O'Leary S."/>
            <person name="Ortiz-Castellanos L."/>
            <person name="Poulter R."/>
            <person name="Rodriguez-Romero J."/>
            <person name="Ruiz-Herrera J."/>
            <person name="Shen Y.-Q."/>
            <person name="Zeng Q."/>
            <person name="Galagan J."/>
            <person name="Birren B.W."/>
            <person name="Cuomo C.A."/>
            <person name="Wickes B.L."/>
        </authorList>
    </citation>
    <scope>NUCLEOTIDE SEQUENCE [LARGE SCALE GENOMIC DNA]</scope>
    <source>
        <strain evidence="2">RA 99-880 / ATCC MYA-4621 / FGSC 9543 / NRRL 43880</strain>
    </source>
</reference>
<dbReference type="OrthoDB" id="10250320at2759"/>
<dbReference type="GO" id="GO:0019901">
    <property type="term" value="F:protein kinase binding"/>
    <property type="evidence" value="ECO:0007669"/>
    <property type="project" value="InterPro"/>
</dbReference>
<dbReference type="GO" id="GO:0000307">
    <property type="term" value="C:cyclin-dependent protein kinase holoenzyme complex"/>
    <property type="evidence" value="ECO:0007669"/>
    <property type="project" value="TreeGrafter"/>
</dbReference>
<organism evidence="1 2">
    <name type="scientific">Rhizopus delemar (strain RA 99-880 / ATCC MYA-4621 / FGSC 9543 / NRRL 43880)</name>
    <name type="common">Mucormycosis agent</name>
    <name type="synonym">Rhizopus arrhizus var. delemar</name>
    <dbReference type="NCBI Taxonomy" id="246409"/>
    <lineage>
        <taxon>Eukaryota</taxon>
        <taxon>Fungi</taxon>
        <taxon>Fungi incertae sedis</taxon>
        <taxon>Mucoromycota</taxon>
        <taxon>Mucoromycotina</taxon>
        <taxon>Mucoromycetes</taxon>
        <taxon>Mucorales</taxon>
        <taxon>Mucorineae</taxon>
        <taxon>Rhizopodaceae</taxon>
        <taxon>Rhizopus</taxon>
    </lineage>
</organism>
<proteinExistence type="predicted"/>
<dbReference type="RefSeq" id="XP_067520307.1">
    <property type="nucleotide sequence ID" value="XM_067664206.1"/>
</dbReference>
<name>I1C8Y1_RHIO9</name>
<gene>
    <name evidence="1" type="ORF">RO3G_09621</name>
</gene>
<evidence type="ECO:0000313" key="2">
    <source>
        <dbReference type="Proteomes" id="UP000009138"/>
    </source>
</evidence>
<dbReference type="SUPFAM" id="SSF47954">
    <property type="entry name" value="Cyclin-like"/>
    <property type="match status" value="1"/>
</dbReference>
<dbReference type="VEuPathDB" id="FungiDB:RO3G_09621"/>
<dbReference type="OMA" id="YQHMLLP"/>
<dbReference type="GO" id="GO:0005634">
    <property type="term" value="C:nucleus"/>
    <property type="evidence" value="ECO:0007669"/>
    <property type="project" value="TreeGrafter"/>
</dbReference>
<sequence length="149" mass="17121">MNSHTSPVLTFKSSPEPLLSHMVHHVYHLVRCSNEVTYYQHALLPSLPRFIKTIYKKCRLSPAVLVVGLIYLERLKNNLPSEANGEYDTPYKLFLAAIIIATKYIEDHNAHALSIYKIVSPIYASKELNEMERSFLSVLKNNKHPILFL</sequence>
<dbReference type="eggNOG" id="ENOG502TA7K">
    <property type="taxonomic scope" value="Eukaryota"/>
</dbReference>
<dbReference type="Gene3D" id="1.10.472.10">
    <property type="entry name" value="Cyclin-like"/>
    <property type="match status" value="1"/>
</dbReference>
<dbReference type="STRING" id="246409.I1C8Y1"/>
<dbReference type="GeneID" id="93616587"/>
<dbReference type="Proteomes" id="UP000009138">
    <property type="component" value="Unassembled WGS sequence"/>
</dbReference>
<protein>
    <submittedName>
        <fullName evidence="1">Cyclin domain-containing protein</fullName>
    </submittedName>
</protein>
<accession>I1C8Y1</accession>
<keyword evidence="2" id="KW-1185">Reference proteome</keyword>
<dbReference type="CDD" id="cd20557">
    <property type="entry name" value="CYCLIN_ScPCL1-like"/>
    <property type="match status" value="1"/>
</dbReference>
<dbReference type="PANTHER" id="PTHR15615">
    <property type="match status" value="1"/>
</dbReference>
<dbReference type="AlphaFoldDB" id="I1C8Y1"/>
<dbReference type="Pfam" id="PF08613">
    <property type="entry name" value="Cyclin"/>
    <property type="match status" value="1"/>
</dbReference>